<keyword evidence="10" id="KW-1185">Reference proteome</keyword>
<evidence type="ECO:0000313" key="9">
    <source>
        <dbReference type="EMBL" id="GGI85215.1"/>
    </source>
</evidence>
<dbReference type="OrthoDB" id="9806411at2"/>
<gene>
    <name evidence="5 9" type="primary">rplY</name>
    <name evidence="5" type="synonym">ctc</name>
    <name evidence="9" type="ORF">GCM10007966_12260</name>
</gene>
<dbReference type="InterPro" id="IPR020057">
    <property type="entry name" value="Ribosomal_bL25_b-dom"/>
</dbReference>
<dbReference type="GO" id="GO:0006412">
    <property type="term" value="P:translation"/>
    <property type="evidence" value="ECO:0007669"/>
    <property type="project" value="UniProtKB-UniRule"/>
</dbReference>
<dbReference type="AlphaFoldDB" id="A0A917NBA4"/>
<evidence type="ECO:0000259" key="8">
    <source>
        <dbReference type="Pfam" id="PF14693"/>
    </source>
</evidence>
<dbReference type="InterPro" id="IPR037121">
    <property type="entry name" value="Ribosomal_bL25_C"/>
</dbReference>
<dbReference type="NCBIfam" id="NF004612">
    <property type="entry name" value="PRK05943.1"/>
    <property type="match status" value="1"/>
</dbReference>
<protein>
    <recommendedName>
        <fullName evidence="5">Large ribosomal subunit protein bL25</fullName>
    </recommendedName>
    <alternativeName>
        <fullName evidence="5">General stress protein CTC</fullName>
    </alternativeName>
</protein>
<keyword evidence="4 5" id="KW-0687">Ribonucleoprotein</keyword>
<evidence type="ECO:0000313" key="10">
    <source>
        <dbReference type="Proteomes" id="UP000630149"/>
    </source>
</evidence>
<feature type="domain" description="Large ribosomal subunit protein bL25 L25" evidence="7">
    <location>
        <begin position="6"/>
        <end position="94"/>
    </location>
</feature>
<reference evidence="9" key="2">
    <citation type="submission" date="2020-09" db="EMBL/GenBank/DDBJ databases">
        <authorList>
            <person name="Sun Q."/>
            <person name="Ohkuma M."/>
        </authorList>
    </citation>
    <scope>NUCLEOTIDE SEQUENCE</scope>
    <source>
        <strain evidence="9">JCM 13919</strain>
    </source>
</reference>
<comment type="function">
    <text evidence="5">This is one of the proteins that binds to the 5S RNA in the ribosome where it forms part of the central protuberance.</text>
</comment>
<proteinExistence type="inferred from homology"/>
<dbReference type="InterPro" id="IPR001021">
    <property type="entry name" value="Ribosomal_bL25_long"/>
</dbReference>
<sequence>MSTITLEAETRNDIGKGASRRLRREENKVPAIIYGGDKDPQSIHLLHNKVLKALETESIYSSVFELKIDGKKEKVILKDLQRHPYKPIIMHMDLQRVSAKDVLVKMVPIHFINEEKSKGVKAGGLVSHTMNQVEVRCQAKDLPEYIEVDLSDMEMDDVLHLSDLKLPKNVQLSIDPTEGGHDHPVVSIHEPRVELEPAPEAEAPEVETIPGPESLEAQQAGEESAEESGEEKPE</sequence>
<dbReference type="Pfam" id="PF01386">
    <property type="entry name" value="Ribosomal_L25p"/>
    <property type="match status" value="1"/>
</dbReference>
<dbReference type="CDD" id="cd00495">
    <property type="entry name" value="Ribosomal_L25_TL5_CTC"/>
    <property type="match status" value="1"/>
</dbReference>
<organism evidence="9 10">
    <name type="scientific">Legionella impletisoli</name>
    <dbReference type="NCBI Taxonomy" id="343510"/>
    <lineage>
        <taxon>Bacteria</taxon>
        <taxon>Pseudomonadati</taxon>
        <taxon>Pseudomonadota</taxon>
        <taxon>Gammaproteobacteria</taxon>
        <taxon>Legionellales</taxon>
        <taxon>Legionellaceae</taxon>
        <taxon>Legionella</taxon>
    </lineage>
</organism>
<feature type="compositionally biased region" description="Low complexity" evidence="6">
    <location>
        <begin position="213"/>
        <end position="222"/>
    </location>
</feature>
<keyword evidence="2 5" id="KW-0694">RNA-binding</keyword>
<name>A0A917NBA4_9GAMM</name>
<dbReference type="FunFam" id="2.40.240.10:FF:000002">
    <property type="entry name" value="50S ribosomal protein L25"/>
    <property type="match status" value="1"/>
</dbReference>
<dbReference type="Pfam" id="PF14693">
    <property type="entry name" value="Ribosomal_TL5_C"/>
    <property type="match status" value="1"/>
</dbReference>
<dbReference type="InterPro" id="IPR020055">
    <property type="entry name" value="Ribosomal_bL25_short"/>
</dbReference>
<evidence type="ECO:0000256" key="2">
    <source>
        <dbReference type="ARBA" id="ARBA00022884"/>
    </source>
</evidence>
<dbReference type="NCBIfam" id="TIGR00731">
    <property type="entry name" value="bL25_bact_ctc"/>
    <property type="match status" value="1"/>
</dbReference>
<comment type="caution">
    <text evidence="9">The sequence shown here is derived from an EMBL/GenBank/DDBJ whole genome shotgun (WGS) entry which is preliminary data.</text>
</comment>
<keyword evidence="3 5" id="KW-0689">Ribosomal protein</keyword>
<dbReference type="NCBIfam" id="NF004128">
    <property type="entry name" value="PRK05618.1-2"/>
    <property type="match status" value="1"/>
</dbReference>
<evidence type="ECO:0000256" key="1">
    <source>
        <dbReference type="ARBA" id="ARBA00022730"/>
    </source>
</evidence>
<dbReference type="Proteomes" id="UP000630149">
    <property type="component" value="Unassembled WGS sequence"/>
</dbReference>
<comment type="similarity">
    <text evidence="5">Belongs to the bacterial ribosomal protein bL25 family. CTC subfamily.</text>
</comment>
<comment type="subunit">
    <text evidence="5">Part of the 50S ribosomal subunit; part of the 5S rRNA/L5/L18/L25 subcomplex. Contacts the 5S rRNA. Binds to the 5S rRNA independently of L5 and L18.</text>
</comment>
<feature type="region of interest" description="Disordered" evidence="6">
    <location>
        <begin position="192"/>
        <end position="234"/>
    </location>
</feature>
<dbReference type="GO" id="GO:0003735">
    <property type="term" value="F:structural constituent of ribosome"/>
    <property type="evidence" value="ECO:0007669"/>
    <property type="project" value="InterPro"/>
</dbReference>
<evidence type="ECO:0000259" key="7">
    <source>
        <dbReference type="Pfam" id="PF01386"/>
    </source>
</evidence>
<dbReference type="Gene3D" id="2.170.120.20">
    <property type="entry name" value="Ribosomal protein L25, beta domain"/>
    <property type="match status" value="1"/>
</dbReference>
<dbReference type="SUPFAM" id="SSF50715">
    <property type="entry name" value="Ribosomal protein L25-like"/>
    <property type="match status" value="1"/>
</dbReference>
<evidence type="ECO:0000256" key="5">
    <source>
        <dbReference type="HAMAP-Rule" id="MF_01334"/>
    </source>
</evidence>
<dbReference type="EMBL" id="BMOB01000005">
    <property type="protein sequence ID" value="GGI85215.1"/>
    <property type="molecule type" value="Genomic_DNA"/>
</dbReference>
<dbReference type="PANTHER" id="PTHR33284">
    <property type="entry name" value="RIBOSOMAL PROTEIN L25/GLN-TRNA SYNTHETASE, ANTI-CODON-BINDING DOMAIN-CONTAINING PROTEIN"/>
    <property type="match status" value="1"/>
</dbReference>
<dbReference type="InterPro" id="IPR020930">
    <property type="entry name" value="Ribosomal_uL5_bac-type"/>
</dbReference>
<dbReference type="InterPro" id="IPR029751">
    <property type="entry name" value="Ribosomal_L25_dom"/>
</dbReference>
<reference evidence="9" key="1">
    <citation type="journal article" date="2014" name="Int. J. Syst. Evol. Microbiol.">
        <title>Complete genome sequence of Corynebacterium casei LMG S-19264T (=DSM 44701T), isolated from a smear-ripened cheese.</title>
        <authorList>
            <consortium name="US DOE Joint Genome Institute (JGI-PGF)"/>
            <person name="Walter F."/>
            <person name="Albersmeier A."/>
            <person name="Kalinowski J."/>
            <person name="Ruckert C."/>
        </authorList>
    </citation>
    <scope>NUCLEOTIDE SEQUENCE</scope>
    <source>
        <strain evidence="9">JCM 13919</strain>
    </source>
</reference>
<dbReference type="InterPro" id="IPR011035">
    <property type="entry name" value="Ribosomal_bL25/Gln-tRNA_synth"/>
</dbReference>
<dbReference type="InterPro" id="IPR020056">
    <property type="entry name" value="Rbsml_bL25/Gln-tRNA_synth_N"/>
</dbReference>
<dbReference type="RefSeq" id="WP_131776652.1">
    <property type="nucleotide sequence ID" value="NZ_BMOB01000005.1"/>
</dbReference>
<evidence type="ECO:0000256" key="4">
    <source>
        <dbReference type="ARBA" id="ARBA00023274"/>
    </source>
</evidence>
<keyword evidence="1 5" id="KW-0699">rRNA-binding</keyword>
<evidence type="ECO:0000256" key="6">
    <source>
        <dbReference type="SAM" id="MobiDB-lite"/>
    </source>
</evidence>
<dbReference type="HAMAP" id="MF_01336">
    <property type="entry name" value="Ribosomal_bL25"/>
    <property type="match status" value="1"/>
</dbReference>
<dbReference type="HAMAP" id="MF_01334">
    <property type="entry name" value="Ribosomal_bL25_CTC"/>
    <property type="match status" value="1"/>
</dbReference>
<dbReference type="NCBIfam" id="NF004130">
    <property type="entry name" value="PRK05618.1-5"/>
    <property type="match status" value="1"/>
</dbReference>
<dbReference type="GO" id="GO:0022625">
    <property type="term" value="C:cytosolic large ribosomal subunit"/>
    <property type="evidence" value="ECO:0007669"/>
    <property type="project" value="TreeGrafter"/>
</dbReference>
<dbReference type="PANTHER" id="PTHR33284:SF1">
    <property type="entry name" value="RIBOSOMAL PROTEIN L25_GLN-TRNA SYNTHETASE, ANTI-CODON-BINDING DOMAIN-CONTAINING PROTEIN"/>
    <property type="match status" value="1"/>
</dbReference>
<feature type="compositionally biased region" description="Acidic residues" evidence="6">
    <location>
        <begin position="223"/>
        <end position="234"/>
    </location>
</feature>
<accession>A0A917NBA4</accession>
<dbReference type="GO" id="GO:0008097">
    <property type="term" value="F:5S rRNA binding"/>
    <property type="evidence" value="ECO:0007669"/>
    <property type="project" value="InterPro"/>
</dbReference>
<feature type="domain" description="Large ribosomal subunit protein bL25 beta" evidence="8">
    <location>
        <begin position="107"/>
        <end position="192"/>
    </location>
</feature>
<evidence type="ECO:0000256" key="3">
    <source>
        <dbReference type="ARBA" id="ARBA00022980"/>
    </source>
</evidence>
<dbReference type="Gene3D" id="2.40.240.10">
    <property type="entry name" value="Ribosomal Protein L25, Chain P"/>
    <property type="match status" value="1"/>
</dbReference>